<feature type="non-terminal residue" evidence="1">
    <location>
        <position position="177"/>
    </location>
</feature>
<dbReference type="Proteomes" id="UP000824469">
    <property type="component" value="Unassembled WGS sequence"/>
</dbReference>
<organism evidence="1 2">
    <name type="scientific">Taxus chinensis</name>
    <name type="common">Chinese yew</name>
    <name type="synonym">Taxus wallichiana var. chinensis</name>
    <dbReference type="NCBI Taxonomy" id="29808"/>
    <lineage>
        <taxon>Eukaryota</taxon>
        <taxon>Viridiplantae</taxon>
        <taxon>Streptophyta</taxon>
        <taxon>Embryophyta</taxon>
        <taxon>Tracheophyta</taxon>
        <taxon>Spermatophyta</taxon>
        <taxon>Pinopsida</taxon>
        <taxon>Pinidae</taxon>
        <taxon>Conifers II</taxon>
        <taxon>Cupressales</taxon>
        <taxon>Taxaceae</taxon>
        <taxon>Taxus</taxon>
    </lineage>
</organism>
<name>A0AA38G1B2_TAXCH</name>
<dbReference type="PANTHER" id="PTHR13124:SF12">
    <property type="entry name" value="LARGE RIBOSOMAL SUBUNIT PROTEIN ML46"/>
    <property type="match status" value="1"/>
</dbReference>
<comment type="caution">
    <text evidence="1">The sequence shown here is derived from an EMBL/GenBank/DDBJ whole genome shotgun (WGS) entry which is preliminary data.</text>
</comment>
<accession>A0AA38G1B2</accession>
<dbReference type="PANTHER" id="PTHR13124">
    <property type="entry name" value="39S RIBOSOMAL PROTEIN L46, MITOCHONDRIAL PRECURSOR-RELATED"/>
    <property type="match status" value="1"/>
</dbReference>
<reference evidence="1 2" key="1">
    <citation type="journal article" date="2021" name="Nat. Plants">
        <title>The Taxus genome provides insights into paclitaxel biosynthesis.</title>
        <authorList>
            <person name="Xiong X."/>
            <person name="Gou J."/>
            <person name="Liao Q."/>
            <person name="Li Y."/>
            <person name="Zhou Q."/>
            <person name="Bi G."/>
            <person name="Li C."/>
            <person name="Du R."/>
            <person name="Wang X."/>
            <person name="Sun T."/>
            <person name="Guo L."/>
            <person name="Liang H."/>
            <person name="Lu P."/>
            <person name="Wu Y."/>
            <person name="Zhang Z."/>
            <person name="Ro D.K."/>
            <person name="Shang Y."/>
            <person name="Huang S."/>
            <person name="Yan J."/>
        </authorList>
    </citation>
    <scope>NUCLEOTIDE SEQUENCE [LARGE SCALE GENOMIC DNA]</scope>
    <source>
        <strain evidence="1">Ta-2019</strain>
    </source>
</reference>
<dbReference type="Gene3D" id="3.90.79.10">
    <property type="entry name" value="Nucleoside Triphosphate Pyrophosphohydrolase"/>
    <property type="match status" value="1"/>
</dbReference>
<sequence length="177" mass="20035">VLAMQRLRSSLHLPSISTGFKQPGGGRGRLLTTTAPEIDEKIVSAVVFERLPVILPRLDPTAAKFQEYSFQWQHQYRRQYPNEFLQKPMTKSLQRALDRRLFLIIHGTPYGASEDRPVWHFPEKLYAGEETLRKCAESALQSIIGCLSNVFFVGNAPCGHLVVQSKQHGDKDAANFK</sequence>
<protein>
    <submittedName>
        <fullName evidence="1">Uncharacterized protein</fullName>
    </submittedName>
</protein>
<gene>
    <name evidence="1" type="ORF">KI387_028288</name>
</gene>
<evidence type="ECO:0000313" key="2">
    <source>
        <dbReference type="Proteomes" id="UP000824469"/>
    </source>
</evidence>
<dbReference type="InterPro" id="IPR040008">
    <property type="entry name" value="Ribosomal_mL46"/>
</dbReference>
<feature type="non-terminal residue" evidence="1">
    <location>
        <position position="1"/>
    </location>
</feature>
<keyword evidence="2" id="KW-1185">Reference proteome</keyword>
<dbReference type="EMBL" id="JAHRHJ020000006">
    <property type="protein sequence ID" value="KAH9313253.1"/>
    <property type="molecule type" value="Genomic_DNA"/>
</dbReference>
<evidence type="ECO:0000313" key="1">
    <source>
        <dbReference type="EMBL" id="KAH9313253.1"/>
    </source>
</evidence>
<dbReference type="GO" id="GO:0003735">
    <property type="term" value="F:structural constituent of ribosome"/>
    <property type="evidence" value="ECO:0007669"/>
    <property type="project" value="InterPro"/>
</dbReference>
<dbReference type="GO" id="GO:0005762">
    <property type="term" value="C:mitochondrial large ribosomal subunit"/>
    <property type="evidence" value="ECO:0007669"/>
    <property type="project" value="TreeGrafter"/>
</dbReference>
<dbReference type="AlphaFoldDB" id="A0AA38G1B2"/>
<proteinExistence type="predicted"/>